<organism evidence="1 2">
    <name type="scientific">Paenibacillus eucommiae</name>
    <dbReference type="NCBI Taxonomy" id="1355755"/>
    <lineage>
        <taxon>Bacteria</taxon>
        <taxon>Bacillati</taxon>
        <taxon>Bacillota</taxon>
        <taxon>Bacilli</taxon>
        <taxon>Bacillales</taxon>
        <taxon>Paenibacillaceae</taxon>
        <taxon>Paenibacillus</taxon>
    </lineage>
</organism>
<dbReference type="RefSeq" id="WP_245375171.1">
    <property type="nucleotide sequence ID" value="NZ_JAGGLB010000001.1"/>
</dbReference>
<dbReference type="Proteomes" id="UP001519287">
    <property type="component" value="Unassembled WGS sequence"/>
</dbReference>
<keyword evidence="2" id="KW-1185">Reference proteome</keyword>
<evidence type="ECO:0000313" key="2">
    <source>
        <dbReference type="Proteomes" id="UP001519287"/>
    </source>
</evidence>
<name>A0ABS4IMP2_9BACL</name>
<sequence length="62" mass="6812">MVKTLIDPRIKAEGIKEGKVEGIKEGKIEVARNLLALKADIDMIQKATGLSSEEIKQLHANK</sequence>
<accession>A0ABS4IMP2</accession>
<evidence type="ECO:0000313" key="1">
    <source>
        <dbReference type="EMBL" id="MBP1988435.1"/>
    </source>
</evidence>
<protein>
    <submittedName>
        <fullName evidence="1">Transposase/invertase (TIGR01784 family)</fullName>
    </submittedName>
</protein>
<gene>
    <name evidence="1" type="ORF">J2Z66_000030</name>
</gene>
<dbReference type="EMBL" id="JAGGLB010000001">
    <property type="protein sequence ID" value="MBP1988435.1"/>
    <property type="molecule type" value="Genomic_DNA"/>
</dbReference>
<proteinExistence type="predicted"/>
<reference evidence="1 2" key="1">
    <citation type="submission" date="2021-03" db="EMBL/GenBank/DDBJ databases">
        <title>Genomic Encyclopedia of Type Strains, Phase IV (KMG-IV): sequencing the most valuable type-strain genomes for metagenomic binning, comparative biology and taxonomic classification.</title>
        <authorList>
            <person name="Goeker M."/>
        </authorList>
    </citation>
    <scope>NUCLEOTIDE SEQUENCE [LARGE SCALE GENOMIC DNA]</scope>
    <source>
        <strain evidence="1 2">DSM 26048</strain>
    </source>
</reference>
<comment type="caution">
    <text evidence="1">The sequence shown here is derived from an EMBL/GenBank/DDBJ whole genome shotgun (WGS) entry which is preliminary data.</text>
</comment>